<dbReference type="GO" id="GO:0042802">
    <property type="term" value="F:identical protein binding"/>
    <property type="evidence" value="ECO:0007669"/>
    <property type="project" value="UniProtKB-ARBA"/>
</dbReference>
<evidence type="ECO:0000256" key="8">
    <source>
        <dbReference type="ARBA" id="ARBA00023137"/>
    </source>
</evidence>
<evidence type="ECO:0000256" key="10">
    <source>
        <dbReference type="SAM" id="Coils"/>
    </source>
</evidence>
<evidence type="ECO:0000256" key="3">
    <source>
        <dbReference type="ARBA" id="ARBA00011903"/>
    </source>
</evidence>
<dbReference type="GO" id="GO:0005524">
    <property type="term" value="F:ATP binding"/>
    <property type="evidence" value="ECO:0007669"/>
    <property type="project" value="UniProtKB-KW"/>
</dbReference>
<dbReference type="NCBIfam" id="TIGR01007">
    <property type="entry name" value="eps_fam"/>
    <property type="match status" value="1"/>
</dbReference>
<evidence type="ECO:0000256" key="6">
    <source>
        <dbReference type="ARBA" id="ARBA00022777"/>
    </source>
</evidence>
<comment type="similarity">
    <text evidence="2">Belongs to the etk/wzc family.</text>
</comment>
<keyword evidence="8" id="KW-0829">Tyrosine-protein kinase</keyword>
<dbReference type="InterPro" id="IPR025669">
    <property type="entry name" value="AAA_dom"/>
</dbReference>
<dbReference type="SUPFAM" id="SSF52540">
    <property type="entry name" value="P-loop containing nucleoside triphosphate hydrolases"/>
    <property type="match status" value="1"/>
</dbReference>
<dbReference type="InterPro" id="IPR005702">
    <property type="entry name" value="Wzc-like_C"/>
</dbReference>
<dbReference type="EMBL" id="DSUJ01000008">
    <property type="protein sequence ID" value="HFI91441.1"/>
    <property type="molecule type" value="Genomic_DNA"/>
</dbReference>
<evidence type="ECO:0000259" key="13">
    <source>
        <dbReference type="Pfam" id="PF13807"/>
    </source>
</evidence>
<proteinExistence type="inferred from homology"/>
<dbReference type="Pfam" id="PF13614">
    <property type="entry name" value="AAA_31"/>
    <property type="match status" value="1"/>
</dbReference>
<dbReference type="Gene3D" id="3.40.50.300">
    <property type="entry name" value="P-loop containing nucleotide triphosphate hydrolases"/>
    <property type="match status" value="1"/>
</dbReference>
<evidence type="ECO:0000256" key="11">
    <source>
        <dbReference type="SAM" id="Phobius"/>
    </source>
</evidence>
<feature type="transmembrane region" description="Helical" evidence="11">
    <location>
        <begin position="457"/>
        <end position="475"/>
    </location>
</feature>
<evidence type="ECO:0000313" key="14">
    <source>
        <dbReference type="EMBL" id="HFI91441.1"/>
    </source>
</evidence>
<name>A0A7V3E735_9BACT</name>
<evidence type="ECO:0000256" key="1">
    <source>
        <dbReference type="ARBA" id="ARBA00007316"/>
    </source>
</evidence>
<feature type="coiled-coil region" evidence="10">
    <location>
        <begin position="202"/>
        <end position="259"/>
    </location>
</feature>
<keyword evidence="7" id="KW-0067">ATP-binding</keyword>
<evidence type="ECO:0000256" key="2">
    <source>
        <dbReference type="ARBA" id="ARBA00008883"/>
    </source>
</evidence>
<dbReference type="PANTHER" id="PTHR32309:SF13">
    <property type="entry name" value="FERRIC ENTEROBACTIN TRANSPORT PROTEIN FEPE"/>
    <property type="match status" value="1"/>
</dbReference>
<evidence type="ECO:0000256" key="9">
    <source>
        <dbReference type="ARBA" id="ARBA00051245"/>
    </source>
</evidence>
<evidence type="ECO:0000256" key="5">
    <source>
        <dbReference type="ARBA" id="ARBA00022741"/>
    </source>
</evidence>
<evidence type="ECO:0000259" key="12">
    <source>
        <dbReference type="Pfam" id="PF13614"/>
    </source>
</evidence>
<evidence type="ECO:0000256" key="4">
    <source>
        <dbReference type="ARBA" id="ARBA00022679"/>
    </source>
</evidence>
<protein>
    <recommendedName>
        <fullName evidence="3">non-specific protein-tyrosine kinase</fullName>
        <ecNumber evidence="3">2.7.10.2</ecNumber>
    </recommendedName>
</protein>
<sequence>MSINGNQDFNIEQDEGITLKDYLLLFRSNLPAVLIIIIASFAVALIYALRSPDIYISQTGIKITKTGGNILQSPLTPEFSDFGNDRFIANEIEILKSYNLRERVATALIDTFINMGQPKDFDLLLDKTGAFDNDQKKLTSLENLIGRLAKVVTIEQKRGLDIIVITVESHSPQEATLIANTYARVYKDYNLEINRDQLTFIRKFLDGQRKEKREQLNEAEEILRNYQEKGGIIALDAQANNLISQVSDFEAQRNAARIELSASNEILNKYKDELQKQDPRLVEYLESVASESYIKGLQEQIAELQLNRDLALTKSYQDENVKLKIAEYDKKIIDLKSKLDEKIKVLKAGIFASSPEEVKSLSQKIIEEEIKNGSLRIKLKGLEDLVNKYEERFSRLPKTSLELARFQRNRESLEKLYTLVEERYQEALINEQSQPGNVLIIDDARIPLFPSKPNRPLIILIGIMIGFGLSFAYVFTKNYFDNRIKTPEDIQKKNVNVLAWIPEIEGVSLNGSKKNEFVIALSPESVPSESFRALRTRVQFSRPDKENLKTILITSPAPQEGKTTVALNLAGSFAQANKRTLLIDADLRKPRLHHIFDKDKKPGLVDYLVGLVKLEEVISKTGYNNLDLLTSGTVPPNPAEMLDSQQMENMLNELRLKYDYIIIDSPPIVAVTDAEILARKVDGTILVCSSELTEVNMFERAVDLLRNDNSTLIGTVLNNFSTKAGYGSYYKYYYYYSSKSTN</sequence>
<feature type="domain" description="Tyrosine-protein kinase G-rich" evidence="13">
    <location>
        <begin position="400"/>
        <end position="478"/>
    </location>
</feature>
<dbReference type="Pfam" id="PF13807">
    <property type="entry name" value="GNVR"/>
    <property type="match status" value="1"/>
</dbReference>
<comment type="similarity">
    <text evidence="1">Belongs to the CpsD/CapB family.</text>
</comment>
<keyword evidence="11" id="KW-0812">Transmembrane</keyword>
<feature type="domain" description="AAA" evidence="12">
    <location>
        <begin position="561"/>
        <end position="678"/>
    </location>
</feature>
<dbReference type="EC" id="2.7.10.2" evidence="3"/>
<dbReference type="PANTHER" id="PTHR32309">
    <property type="entry name" value="TYROSINE-PROTEIN KINASE"/>
    <property type="match status" value="1"/>
</dbReference>
<organism evidence="14">
    <name type="scientific">Ignavibacterium album</name>
    <dbReference type="NCBI Taxonomy" id="591197"/>
    <lineage>
        <taxon>Bacteria</taxon>
        <taxon>Pseudomonadati</taxon>
        <taxon>Ignavibacteriota</taxon>
        <taxon>Ignavibacteria</taxon>
        <taxon>Ignavibacteriales</taxon>
        <taxon>Ignavibacteriaceae</taxon>
        <taxon>Ignavibacterium</taxon>
    </lineage>
</organism>
<reference evidence="14" key="1">
    <citation type="journal article" date="2020" name="mSystems">
        <title>Genome- and Community-Level Interaction Insights into Carbon Utilization and Element Cycling Functions of Hydrothermarchaeota in Hydrothermal Sediment.</title>
        <authorList>
            <person name="Zhou Z."/>
            <person name="Liu Y."/>
            <person name="Xu W."/>
            <person name="Pan J."/>
            <person name="Luo Z.H."/>
            <person name="Li M."/>
        </authorList>
    </citation>
    <scope>NUCLEOTIDE SEQUENCE [LARGE SCALE GENOMIC DNA]</scope>
    <source>
        <strain evidence="14">SpSt-479</strain>
    </source>
</reference>
<keyword evidence="11" id="KW-1133">Transmembrane helix</keyword>
<dbReference type="GO" id="GO:0004715">
    <property type="term" value="F:non-membrane spanning protein tyrosine kinase activity"/>
    <property type="evidence" value="ECO:0007669"/>
    <property type="project" value="UniProtKB-EC"/>
</dbReference>
<keyword evidence="6 14" id="KW-0418">Kinase</keyword>
<keyword evidence="4 14" id="KW-0808">Transferase</keyword>
<dbReference type="InterPro" id="IPR050445">
    <property type="entry name" value="Bact_polysacc_biosynth/exp"/>
</dbReference>
<keyword evidence="5" id="KW-0547">Nucleotide-binding</keyword>
<dbReference type="CDD" id="cd05387">
    <property type="entry name" value="BY-kinase"/>
    <property type="match status" value="1"/>
</dbReference>
<feature type="coiled-coil region" evidence="10">
    <location>
        <begin position="372"/>
        <end position="430"/>
    </location>
</feature>
<keyword evidence="10" id="KW-0175">Coiled coil</keyword>
<gene>
    <name evidence="14" type="ORF">ENS31_07925</name>
</gene>
<dbReference type="AlphaFoldDB" id="A0A7V3E735"/>
<dbReference type="FunFam" id="3.40.50.300:FF:000527">
    <property type="entry name" value="Tyrosine-protein kinase etk"/>
    <property type="match status" value="1"/>
</dbReference>
<keyword evidence="11" id="KW-0472">Membrane</keyword>
<feature type="transmembrane region" description="Helical" evidence="11">
    <location>
        <begin position="30"/>
        <end position="49"/>
    </location>
</feature>
<evidence type="ECO:0000256" key="7">
    <source>
        <dbReference type="ARBA" id="ARBA00022840"/>
    </source>
</evidence>
<dbReference type="InterPro" id="IPR032807">
    <property type="entry name" value="GNVR"/>
</dbReference>
<accession>A0A7V3E735</accession>
<dbReference type="InterPro" id="IPR027417">
    <property type="entry name" value="P-loop_NTPase"/>
</dbReference>
<comment type="catalytic activity">
    <reaction evidence="9">
        <text>L-tyrosyl-[protein] + ATP = O-phospho-L-tyrosyl-[protein] + ADP + H(+)</text>
        <dbReference type="Rhea" id="RHEA:10596"/>
        <dbReference type="Rhea" id="RHEA-COMP:10136"/>
        <dbReference type="Rhea" id="RHEA-COMP:20101"/>
        <dbReference type="ChEBI" id="CHEBI:15378"/>
        <dbReference type="ChEBI" id="CHEBI:30616"/>
        <dbReference type="ChEBI" id="CHEBI:46858"/>
        <dbReference type="ChEBI" id="CHEBI:61978"/>
        <dbReference type="ChEBI" id="CHEBI:456216"/>
        <dbReference type="EC" id="2.7.10.2"/>
    </reaction>
</comment>
<dbReference type="GO" id="GO:0005886">
    <property type="term" value="C:plasma membrane"/>
    <property type="evidence" value="ECO:0007669"/>
    <property type="project" value="TreeGrafter"/>
</dbReference>
<comment type="caution">
    <text evidence="14">The sequence shown here is derived from an EMBL/GenBank/DDBJ whole genome shotgun (WGS) entry which is preliminary data.</text>
</comment>